<dbReference type="PANTHER" id="PTHR24412">
    <property type="entry name" value="KELCH PROTEIN"/>
    <property type="match status" value="1"/>
</dbReference>
<dbReference type="Proteomes" id="UP000013827">
    <property type="component" value="Unassembled WGS sequence"/>
</dbReference>
<keyword evidence="6" id="KW-1185">Reference proteome</keyword>
<dbReference type="PROSITE" id="PS50097">
    <property type="entry name" value="BTB"/>
    <property type="match status" value="1"/>
</dbReference>
<organism evidence="5 6">
    <name type="scientific">Emiliania huxleyi (strain CCMP1516)</name>
    <dbReference type="NCBI Taxonomy" id="280463"/>
    <lineage>
        <taxon>Eukaryota</taxon>
        <taxon>Haptista</taxon>
        <taxon>Haptophyta</taxon>
        <taxon>Prymnesiophyceae</taxon>
        <taxon>Isochrysidales</taxon>
        <taxon>Noelaerhabdaceae</taxon>
        <taxon>Emiliania</taxon>
    </lineage>
</organism>
<dbReference type="AlphaFoldDB" id="A0A0D3IJ57"/>
<dbReference type="InterPro" id="IPR000210">
    <property type="entry name" value="BTB/POZ_dom"/>
</dbReference>
<dbReference type="KEGG" id="ehx:EMIHUDRAFT_214578"/>
<reference evidence="6" key="1">
    <citation type="journal article" date="2013" name="Nature">
        <title>Pan genome of the phytoplankton Emiliania underpins its global distribution.</title>
        <authorList>
            <person name="Read B.A."/>
            <person name="Kegel J."/>
            <person name="Klute M.J."/>
            <person name="Kuo A."/>
            <person name="Lefebvre S.C."/>
            <person name="Maumus F."/>
            <person name="Mayer C."/>
            <person name="Miller J."/>
            <person name="Monier A."/>
            <person name="Salamov A."/>
            <person name="Young J."/>
            <person name="Aguilar M."/>
            <person name="Claverie J.M."/>
            <person name="Frickenhaus S."/>
            <person name="Gonzalez K."/>
            <person name="Herman E.K."/>
            <person name="Lin Y.C."/>
            <person name="Napier J."/>
            <person name="Ogata H."/>
            <person name="Sarno A.F."/>
            <person name="Shmutz J."/>
            <person name="Schroeder D."/>
            <person name="de Vargas C."/>
            <person name="Verret F."/>
            <person name="von Dassow P."/>
            <person name="Valentin K."/>
            <person name="Van de Peer Y."/>
            <person name="Wheeler G."/>
            <person name="Dacks J.B."/>
            <person name="Delwiche C.F."/>
            <person name="Dyhrman S.T."/>
            <person name="Glockner G."/>
            <person name="John U."/>
            <person name="Richards T."/>
            <person name="Worden A.Z."/>
            <person name="Zhang X."/>
            <person name="Grigoriev I.V."/>
            <person name="Allen A.E."/>
            <person name="Bidle K."/>
            <person name="Borodovsky M."/>
            <person name="Bowler C."/>
            <person name="Brownlee C."/>
            <person name="Cock J.M."/>
            <person name="Elias M."/>
            <person name="Gladyshev V.N."/>
            <person name="Groth M."/>
            <person name="Guda C."/>
            <person name="Hadaegh A."/>
            <person name="Iglesias-Rodriguez M.D."/>
            <person name="Jenkins J."/>
            <person name="Jones B.M."/>
            <person name="Lawson T."/>
            <person name="Leese F."/>
            <person name="Lindquist E."/>
            <person name="Lobanov A."/>
            <person name="Lomsadze A."/>
            <person name="Malik S.B."/>
            <person name="Marsh M.E."/>
            <person name="Mackinder L."/>
            <person name="Mock T."/>
            <person name="Mueller-Roeber B."/>
            <person name="Pagarete A."/>
            <person name="Parker M."/>
            <person name="Probert I."/>
            <person name="Quesneville H."/>
            <person name="Raines C."/>
            <person name="Rensing S.A."/>
            <person name="Riano-Pachon D.M."/>
            <person name="Richier S."/>
            <person name="Rokitta S."/>
            <person name="Shiraiwa Y."/>
            <person name="Soanes D.M."/>
            <person name="van der Giezen M."/>
            <person name="Wahlund T.M."/>
            <person name="Williams B."/>
            <person name="Wilson W."/>
            <person name="Wolfe G."/>
            <person name="Wurch L.L."/>
        </authorList>
    </citation>
    <scope>NUCLEOTIDE SEQUENCE</scope>
</reference>
<evidence type="ECO:0000256" key="1">
    <source>
        <dbReference type="ARBA" id="ARBA00022441"/>
    </source>
</evidence>
<proteinExistence type="predicted"/>
<dbReference type="SMART" id="SM00875">
    <property type="entry name" value="BACK"/>
    <property type="match status" value="1"/>
</dbReference>
<feature type="region of interest" description="Disordered" evidence="3">
    <location>
        <begin position="1"/>
        <end position="22"/>
    </location>
</feature>
<dbReference type="InterPro" id="IPR011333">
    <property type="entry name" value="SKP1/BTB/POZ_sf"/>
</dbReference>
<dbReference type="eggNOG" id="KOG4441">
    <property type="taxonomic scope" value="Eukaryota"/>
</dbReference>
<dbReference type="STRING" id="2903.R1BNM7"/>
<dbReference type="GeneID" id="17257577"/>
<feature type="domain" description="BTB" evidence="4">
    <location>
        <begin position="41"/>
        <end position="109"/>
    </location>
</feature>
<dbReference type="InterPro" id="IPR011705">
    <property type="entry name" value="BACK"/>
</dbReference>
<name>A0A0D3IJ57_EMIH1</name>
<dbReference type="Pfam" id="PF00651">
    <property type="entry name" value="BTB"/>
    <property type="match status" value="1"/>
</dbReference>
<evidence type="ECO:0000259" key="4">
    <source>
        <dbReference type="PROSITE" id="PS50097"/>
    </source>
</evidence>
<keyword evidence="2" id="KW-0677">Repeat</keyword>
<reference evidence="5" key="2">
    <citation type="submission" date="2024-10" db="UniProtKB">
        <authorList>
            <consortium name="EnsemblProtists"/>
        </authorList>
    </citation>
    <scope>IDENTIFICATION</scope>
</reference>
<dbReference type="RefSeq" id="XP_005763721.1">
    <property type="nucleotide sequence ID" value="XM_005763664.1"/>
</dbReference>
<dbReference type="PANTHER" id="PTHR24412:SF489">
    <property type="entry name" value="RING FINGER DOMAIN AND KELCH REPEAT-CONTAINING PROTEIN DDB_G0271372"/>
    <property type="match status" value="1"/>
</dbReference>
<evidence type="ECO:0000256" key="3">
    <source>
        <dbReference type="SAM" id="MobiDB-lite"/>
    </source>
</evidence>
<evidence type="ECO:0000313" key="6">
    <source>
        <dbReference type="Proteomes" id="UP000013827"/>
    </source>
</evidence>
<dbReference type="Gene3D" id="1.25.40.420">
    <property type="match status" value="1"/>
</dbReference>
<dbReference type="EnsemblProtists" id="EOD11292">
    <property type="protein sequence ID" value="EOD11292"/>
    <property type="gene ID" value="EMIHUDRAFT_214578"/>
</dbReference>
<sequence>MPARKRARAEAPVETATLTDPDEHHPTFRQLATLWRAGQLCDVTFTVEGRSFSAHKLVLAAASAYVRALVDGPRFADSSSDALTLDEMPAAAFELLLEWIYSGSCNAPLNLLQPLLLAAGRLQVPALEMAAANALAERLDATNCSNLWAFAERAALVDLAAAAKAFALNHFQEIAGDAAFLNLPRAQLEVLLSSDDIALKEELVFENLMLWLSAQPAEAREPDEVAKLLEHIRFATMERAFITERVQPHELMQSMPAYKVLAEALADSCFGAGTARSAPRGGSCGWLLEGLDCGDKVTAEGRVLTFKVDAYRLVRLDKLISSGKWEIGFELVADNAGCGAAATVFGLVARDGGPPVDFDLKGTSITLGLDNTFMLRRHRRLVYANGTKARGGAEATRNSLSAPAHLSWCIVSPPIRHNKT</sequence>
<dbReference type="SMART" id="SM00225">
    <property type="entry name" value="BTB"/>
    <property type="match status" value="1"/>
</dbReference>
<dbReference type="Pfam" id="PF07707">
    <property type="entry name" value="BACK"/>
    <property type="match status" value="1"/>
</dbReference>
<keyword evidence="1" id="KW-0880">Kelch repeat</keyword>
<dbReference type="CDD" id="cd18186">
    <property type="entry name" value="BTB_POZ_ZBTB_KLHL-like"/>
    <property type="match status" value="1"/>
</dbReference>
<dbReference type="PaxDb" id="2903-EOD11292"/>
<protein>
    <recommendedName>
        <fullName evidence="4">BTB domain-containing protein</fullName>
    </recommendedName>
</protein>
<dbReference type="SUPFAM" id="SSF54695">
    <property type="entry name" value="POZ domain"/>
    <property type="match status" value="1"/>
</dbReference>
<dbReference type="HOGENOM" id="CLU_587180_0_0_1"/>
<evidence type="ECO:0000256" key="2">
    <source>
        <dbReference type="ARBA" id="ARBA00022737"/>
    </source>
</evidence>
<accession>A0A0D3IJ57</accession>
<dbReference type="Gene3D" id="3.30.710.10">
    <property type="entry name" value="Potassium Channel Kv1.1, Chain A"/>
    <property type="match status" value="1"/>
</dbReference>
<evidence type="ECO:0000313" key="5">
    <source>
        <dbReference type="EnsemblProtists" id="EOD11292"/>
    </source>
</evidence>